<dbReference type="Proteomes" id="UP000234323">
    <property type="component" value="Unassembled WGS sequence"/>
</dbReference>
<evidence type="ECO:0000313" key="3">
    <source>
        <dbReference type="Proteomes" id="UP000234323"/>
    </source>
</evidence>
<organism evidence="2 3">
    <name type="scientific">Rhizophagus irregularis</name>
    <dbReference type="NCBI Taxonomy" id="588596"/>
    <lineage>
        <taxon>Eukaryota</taxon>
        <taxon>Fungi</taxon>
        <taxon>Fungi incertae sedis</taxon>
        <taxon>Mucoromycota</taxon>
        <taxon>Glomeromycotina</taxon>
        <taxon>Glomeromycetes</taxon>
        <taxon>Glomerales</taxon>
        <taxon>Glomeraceae</taxon>
        <taxon>Rhizophagus</taxon>
    </lineage>
</organism>
<dbReference type="VEuPathDB" id="FungiDB:RhiirA1_403358"/>
<name>A0A2I1HH66_9GLOM</name>
<gene>
    <name evidence="2" type="ORF">RhiirA4_479943</name>
</gene>
<keyword evidence="3" id="KW-1185">Reference proteome</keyword>
<evidence type="ECO:0000256" key="1">
    <source>
        <dbReference type="SAM" id="MobiDB-lite"/>
    </source>
</evidence>
<sequence length="715" mass="81516">MSILHIYHYNEVINQILHYIIEKITNMRKTSNKKHSRGDNSNDLYPKKGESSDDTITDDPSNETLNDVENDGIDKDNNDDITNDLSNETSNDIENDKDNGVDKDNNNDINNDSEDKKERLINKLGSNIIDEWLISLRTMKKMNISGVNLNSNNNSVLVTEEDGALILYSYPDDEEGQKPKYQAQYCTRNEGPYVYIQSSGEGNGNGLPNNEGSQKLKHQAQYRKGTTRETTEGPPERPPEGPPERLGPVKENPEFEKFEEVSSDNKSDGKNHKKNEKNYNFDDKAVNLGKDLHEILQFIHKLPTCPPTRDKKIFSQNELYRQAIINHLMNDSEFSFLKGFKQLIGDSLNDIILMDIPSSNHTRVPFIAKDENEIKNILHKLVGNIFNSITGSTKSQVAKEILRRKDLRFHVEVWKSYVCLQAFCSANLKRNRGETTRSQAKKKIIEEYPNIDLGDLDLMLQISPRIYRLLQVSNGNWVLLDVFEEITPTFFKSKMKVGANFEIWLNLVRTGQMADYKKGPTMCGEGKKFMKEAKLDIVKAYFNGVDENLKDFIADDDEIVCMPYFCSCRICKIINDTESESEKKSDSESISSCNAAEKRKFEDDELDKSDINSENTESESEKKSDSESISSCNAAEKRKFEDDELDKSDINSERTFWTSMVLIGNISSWTSQDDLIRIASSWTSWAILIGNISSWTSWDDLIGIASDFFIIGTIS</sequence>
<accession>A0A2I1HH66</accession>
<feature type="compositionally biased region" description="Basic and acidic residues" evidence="1">
    <location>
        <begin position="226"/>
        <end position="278"/>
    </location>
</feature>
<dbReference type="VEuPathDB" id="FungiDB:FUN_024358"/>
<feature type="region of interest" description="Disordered" evidence="1">
    <location>
        <begin position="29"/>
        <end position="114"/>
    </location>
</feature>
<dbReference type="AlphaFoldDB" id="A0A2I1HH66"/>
<feature type="region of interest" description="Disordered" evidence="1">
    <location>
        <begin position="595"/>
        <end position="634"/>
    </location>
</feature>
<dbReference type="VEuPathDB" id="FungiDB:FUN_007489"/>
<feature type="compositionally biased region" description="Basic and acidic residues" evidence="1">
    <location>
        <begin position="94"/>
        <end position="106"/>
    </location>
</feature>
<protein>
    <submittedName>
        <fullName evidence="2">Uncharacterized protein</fullName>
    </submittedName>
</protein>
<comment type="caution">
    <text evidence="2">The sequence shown here is derived from an EMBL/GenBank/DDBJ whole genome shotgun (WGS) entry which is preliminary data.</text>
</comment>
<reference evidence="2 3" key="1">
    <citation type="submission" date="2015-10" db="EMBL/GenBank/DDBJ databases">
        <title>Genome analyses suggest a sexual origin of heterokaryosis in a supposedly ancient asexual fungus.</title>
        <authorList>
            <person name="Ropars J."/>
            <person name="Sedzielewska K."/>
            <person name="Noel J."/>
            <person name="Charron P."/>
            <person name="Farinelli L."/>
            <person name="Marton T."/>
            <person name="Kruger M."/>
            <person name="Pelin A."/>
            <person name="Brachmann A."/>
            <person name="Corradi N."/>
        </authorList>
    </citation>
    <scope>NUCLEOTIDE SEQUENCE [LARGE SCALE GENOMIC DNA]</scope>
    <source>
        <strain evidence="2 3">A4</strain>
    </source>
</reference>
<evidence type="ECO:0000313" key="2">
    <source>
        <dbReference type="EMBL" id="PKY58216.1"/>
    </source>
</evidence>
<feature type="region of interest" description="Disordered" evidence="1">
    <location>
        <begin position="196"/>
        <end position="278"/>
    </location>
</feature>
<dbReference type="VEuPathDB" id="FungiDB:RhiirFUN_025416"/>
<feature type="compositionally biased region" description="Basic and acidic residues" evidence="1">
    <location>
        <begin position="37"/>
        <end position="51"/>
    </location>
</feature>
<dbReference type="EMBL" id="LLXI01002904">
    <property type="protein sequence ID" value="PKY58216.1"/>
    <property type="molecule type" value="Genomic_DNA"/>
</dbReference>
<proteinExistence type="predicted"/>
<feature type="compositionally biased region" description="Acidic residues" evidence="1">
    <location>
        <begin position="52"/>
        <end position="71"/>
    </location>
</feature>